<keyword evidence="7" id="KW-0175">Coiled coil</keyword>
<evidence type="ECO:0000256" key="3">
    <source>
        <dbReference type="ARBA" id="ARBA00022692"/>
    </source>
</evidence>
<comment type="function">
    <text evidence="7">Essential cell division protein. May link together the upstream cell division proteins, which are predominantly cytoplasmic, with the downstream cell division proteins, which are predominantly periplasmic.</text>
</comment>
<comment type="subcellular location">
    <subcellularLocation>
        <location evidence="7">Cell inner membrane</location>
        <topology evidence="7">Single-pass type II membrane protein</topology>
    </subcellularLocation>
    <text evidence="7">Localizes to the division septum.</text>
</comment>
<sequence>MKWLLAILLAVFLGLQYRLWVGEGSYAHRARLQQDITRQQAENDRLRERNRALAVEVADLKNGHKVIEERARQDMGMIKEGETFFMTQEEQ</sequence>
<protein>
    <recommendedName>
        <fullName evidence="7">Cell division protein FtsB</fullName>
    </recommendedName>
</protein>
<dbReference type="RefSeq" id="WP_302720696.1">
    <property type="nucleotide sequence ID" value="NZ_JAULRU010000172.1"/>
</dbReference>
<evidence type="ECO:0000313" key="9">
    <source>
        <dbReference type="Proteomes" id="UP001273505"/>
    </source>
</evidence>
<dbReference type="Pfam" id="PF04977">
    <property type="entry name" value="DivIC"/>
    <property type="match status" value="1"/>
</dbReference>
<feature type="topological domain" description="Periplasmic" evidence="7">
    <location>
        <begin position="22"/>
        <end position="91"/>
    </location>
</feature>
<keyword evidence="5 7" id="KW-0472">Membrane</keyword>
<keyword evidence="1 7" id="KW-1003">Cell membrane</keyword>
<evidence type="ECO:0000256" key="4">
    <source>
        <dbReference type="ARBA" id="ARBA00022989"/>
    </source>
</evidence>
<comment type="subunit">
    <text evidence="7">Part of a complex composed of FtsB, FtsL and FtsQ.</text>
</comment>
<dbReference type="Proteomes" id="UP001273505">
    <property type="component" value="Unassembled WGS sequence"/>
</dbReference>
<dbReference type="PANTHER" id="PTHR37485">
    <property type="entry name" value="CELL DIVISION PROTEIN FTSB"/>
    <property type="match status" value="1"/>
</dbReference>
<dbReference type="InterPro" id="IPR007060">
    <property type="entry name" value="FtsL/DivIC"/>
</dbReference>
<keyword evidence="3 7" id="KW-0812">Transmembrane</keyword>
<dbReference type="PANTHER" id="PTHR37485:SF1">
    <property type="entry name" value="CELL DIVISION PROTEIN FTSB"/>
    <property type="match status" value="1"/>
</dbReference>
<dbReference type="NCBIfam" id="NF002058">
    <property type="entry name" value="PRK00888.1"/>
    <property type="match status" value="1"/>
</dbReference>
<evidence type="ECO:0000256" key="1">
    <source>
        <dbReference type="ARBA" id="ARBA00022475"/>
    </source>
</evidence>
<evidence type="ECO:0000256" key="7">
    <source>
        <dbReference type="HAMAP-Rule" id="MF_00599"/>
    </source>
</evidence>
<reference evidence="8 9" key="1">
    <citation type="submission" date="2023-11" db="EMBL/GenBank/DDBJ databases">
        <title>Gilvimarinus fulvus sp. nov., isolated from the surface of Kelp.</title>
        <authorList>
            <person name="Sun Y.Y."/>
            <person name="Gong Y."/>
            <person name="Du Z.J."/>
        </authorList>
    </citation>
    <scope>NUCLEOTIDE SEQUENCE [LARGE SCALE GENOMIC DNA]</scope>
    <source>
        <strain evidence="8 9">SDUM040013</strain>
    </source>
</reference>
<dbReference type="GO" id="GO:0051301">
    <property type="term" value="P:cell division"/>
    <property type="evidence" value="ECO:0007669"/>
    <property type="project" value="UniProtKB-KW"/>
</dbReference>
<name>A0ABU4S0R7_9GAMM</name>
<gene>
    <name evidence="7 8" type="primary">ftsB</name>
    <name evidence="8" type="ORF">SCD92_15220</name>
</gene>
<keyword evidence="6 7" id="KW-0131">Cell cycle</keyword>
<comment type="similarity">
    <text evidence="7">Belongs to the FtsB family.</text>
</comment>
<dbReference type="InterPro" id="IPR023081">
    <property type="entry name" value="Cell_div_FtsB"/>
</dbReference>
<evidence type="ECO:0000313" key="8">
    <source>
        <dbReference type="EMBL" id="MDX6850723.1"/>
    </source>
</evidence>
<keyword evidence="9" id="KW-1185">Reference proteome</keyword>
<feature type="topological domain" description="Cytoplasmic" evidence="7">
    <location>
        <begin position="1"/>
        <end position="3"/>
    </location>
</feature>
<keyword evidence="4 7" id="KW-1133">Transmembrane helix</keyword>
<keyword evidence="7" id="KW-0997">Cell inner membrane</keyword>
<evidence type="ECO:0000256" key="2">
    <source>
        <dbReference type="ARBA" id="ARBA00022618"/>
    </source>
</evidence>
<feature type="coiled-coil region" evidence="7">
    <location>
        <begin position="29"/>
        <end position="63"/>
    </location>
</feature>
<comment type="caution">
    <text evidence="8">The sequence shown here is derived from an EMBL/GenBank/DDBJ whole genome shotgun (WGS) entry which is preliminary data.</text>
</comment>
<evidence type="ECO:0000256" key="5">
    <source>
        <dbReference type="ARBA" id="ARBA00023136"/>
    </source>
</evidence>
<accession>A0ABU4S0R7</accession>
<dbReference type="HAMAP" id="MF_00599">
    <property type="entry name" value="FtsB"/>
    <property type="match status" value="1"/>
</dbReference>
<proteinExistence type="inferred from homology"/>
<dbReference type="EMBL" id="JAXAFO010000030">
    <property type="protein sequence ID" value="MDX6850723.1"/>
    <property type="molecule type" value="Genomic_DNA"/>
</dbReference>
<organism evidence="8 9">
    <name type="scientific">Gilvimarinus gilvus</name>
    <dbReference type="NCBI Taxonomy" id="3058038"/>
    <lineage>
        <taxon>Bacteria</taxon>
        <taxon>Pseudomonadati</taxon>
        <taxon>Pseudomonadota</taxon>
        <taxon>Gammaproteobacteria</taxon>
        <taxon>Cellvibrionales</taxon>
        <taxon>Cellvibrionaceae</taxon>
        <taxon>Gilvimarinus</taxon>
    </lineage>
</organism>
<keyword evidence="2 7" id="KW-0132">Cell division</keyword>
<evidence type="ECO:0000256" key="6">
    <source>
        <dbReference type="ARBA" id="ARBA00023306"/>
    </source>
</evidence>